<sequence>MDGRKIILLVGALIVAAITAFMARSLMTGSGAPGAGAAPVAGQPAPIDGVEVLVATRALPVGTILGPDSIKFVAWPKDLVEGAYFQKDGTDLAKLQGTVVRFAVPAGQPLTQGAIVKPGDRGFLAAALGPGMRAVTVPVSAQAAVAGFVFPGDRVDLILTQAVPGGGDGPPLKASETVLRNLRVLATDQRTDKQQDEQGKTVVATYSTVTVEATPRIAEKIAVAQTLGTLSLSLRSIADNAGELEEAIAAGEVTMPEGDDPKAEKAMLARVAARPVEGRSTFSTGADVSRFQRSTVPGKPRDDNQDLGGAPAAPAAGGYPGAAPAGPGPIVKVSRGNAVTVVPVGGKD</sequence>
<gene>
    <name evidence="3" type="primary">cpaB</name>
    <name evidence="3" type="ORF">FPZ54_09895</name>
</gene>
<name>A0A518RFY4_9SPHN</name>
<keyword evidence="4" id="KW-1185">Reference proteome</keyword>
<accession>A0A518RFY4</accession>
<dbReference type="RefSeq" id="WP_145846819.1">
    <property type="nucleotide sequence ID" value="NZ_CP042239.1"/>
</dbReference>
<evidence type="ECO:0000259" key="2">
    <source>
        <dbReference type="SMART" id="SM00858"/>
    </source>
</evidence>
<dbReference type="AlphaFoldDB" id="A0A518RFY4"/>
<dbReference type="OrthoDB" id="163768at2"/>
<protein>
    <submittedName>
        <fullName evidence="3">Flp pilus assembly protein CpaB</fullName>
    </submittedName>
</protein>
<dbReference type="Proteomes" id="UP000318055">
    <property type="component" value="Chromosome"/>
</dbReference>
<reference evidence="3 4" key="1">
    <citation type="submission" date="2019-07" db="EMBL/GenBank/DDBJ databases">
        <title>Sphingomonas alkalisoli sp. nov., isolated from rhizosphere soil of Suaedae salsa.</title>
        <authorList>
            <person name="Zhang H."/>
            <person name="Xu L."/>
            <person name="Zhang J.-X."/>
            <person name="Sun J.-Q."/>
        </authorList>
    </citation>
    <scope>NUCLEOTIDE SEQUENCE [LARGE SCALE GENOMIC DNA]</scope>
    <source>
        <strain evidence="3 4">XS-10</strain>
    </source>
</reference>
<proteinExistence type="predicted"/>
<feature type="domain" description="SAF" evidence="2">
    <location>
        <begin position="50"/>
        <end position="116"/>
    </location>
</feature>
<dbReference type="InterPro" id="IPR017592">
    <property type="entry name" value="Pilus_assmbl_Flp-typ_CpaB"/>
</dbReference>
<evidence type="ECO:0000313" key="4">
    <source>
        <dbReference type="Proteomes" id="UP000318055"/>
    </source>
</evidence>
<dbReference type="Pfam" id="PF16976">
    <property type="entry name" value="RcpC"/>
    <property type="match status" value="1"/>
</dbReference>
<feature type="compositionally biased region" description="Low complexity" evidence="1">
    <location>
        <begin position="308"/>
        <end position="329"/>
    </location>
</feature>
<dbReference type="Pfam" id="PF08666">
    <property type="entry name" value="SAF"/>
    <property type="match status" value="1"/>
</dbReference>
<feature type="region of interest" description="Disordered" evidence="1">
    <location>
        <begin position="280"/>
        <end position="331"/>
    </location>
</feature>
<dbReference type="SMART" id="SM00858">
    <property type="entry name" value="SAF"/>
    <property type="match status" value="1"/>
</dbReference>
<dbReference type="InterPro" id="IPR013974">
    <property type="entry name" value="SAF"/>
</dbReference>
<dbReference type="EMBL" id="CP042239">
    <property type="protein sequence ID" value="QDX26304.1"/>
    <property type="molecule type" value="Genomic_DNA"/>
</dbReference>
<feature type="compositionally biased region" description="Polar residues" evidence="1">
    <location>
        <begin position="280"/>
        <end position="295"/>
    </location>
</feature>
<evidence type="ECO:0000256" key="1">
    <source>
        <dbReference type="SAM" id="MobiDB-lite"/>
    </source>
</evidence>
<dbReference type="CDD" id="cd11614">
    <property type="entry name" value="SAF_CpaB_FlgA_like"/>
    <property type="match status" value="1"/>
</dbReference>
<dbReference type="NCBIfam" id="TIGR03177">
    <property type="entry name" value="pilus_cpaB"/>
    <property type="match status" value="1"/>
</dbReference>
<dbReference type="InterPro" id="IPR031571">
    <property type="entry name" value="RcpC_dom"/>
</dbReference>
<organism evidence="3 4">
    <name type="scientific">Sphingomonas suaedae</name>
    <dbReference type="NCBI Taxonomy" id="2599297"/>
    <lineage>
        <taxon>Bacteria</taxon>
        <taxon>Pseudomonadati</taxon>
        <taxon>Pseudomonadota</taxon>
        <taxon>Alphaproteobacteria</taxon>
        <taxon>Sphingomonadales</taxon>
        <taxon>Sphingomonadaceae</taxon>
        <taxon>Sphingomonas</taxon>
    </lineage>
</organism>
<dbReference type="KEGG" id="ssua:FPZ54_09895"/>
<evidence type="ECO:0000313" key="3">
    <source>
        <dbReference type="EMBL" id="QDX26304.1"/>
    </source>
</evidence>